<evidence type="ECO:0000313" key="3">
    <source>
        <dbReference type="EMBL" id="MBS3649566.1"/>
    </source>
</evidence>
<organism evidence="3 4">
    <name type="scientific">Pseudaminobacter soli</name>
    <name type="common">ex Zhang et al. 2022</name>
    <dbReference type="NCBI Taxonomy" id="2831468"/>
    <lineage>
        <taxon>Bacteria</taxon>
        <taxon>Pseudomonadati</taxon>
        <taxon>Pseudomonadota</taxon>
        <taxon>Alphaproteobacteria</taxon>
        <taxon>Hyphomicrobiales</taxon>
        <taxon>Phyllobacteriaceae</taxon>
        <taxon>Pseudaminobacter</taxon>
    </lineage>
</organism>
<dbReference type="Pfam" id="PF01627">
    <property type="entry name" value="Hpt"/>
    <property type="match status" value="1"/>
</dbReference>
<dbReference type="InterPro" id="IPR008207">
    <property type="entry name" value="Sig_transdc_His_kin_Hpt_dom"/>
</dbReference>
<dbReference type="GO" id="GO:0000160">
    <property type="term" value="P:phosphorelay signal transduction system"/>
    <property type="evidence" value="ECO:0007669"/>
    <property type="project" value="UniProtKB-KW"/>
</dbReference>
<evidence type="ECO:0000313" key="4">
    <source>
        <dbReference type="Proteomes" id="UP000680348"/>
    </source>
</evidence>
<dbReference type="Gene3D" id="1.20.120.160">
    <property type="entry name" value="HPT domain"/>
    <property type="match status" value="1"/>
</dbReference>
<dbReference type="GO" id="GO:0004672">
    <property type="term" value="F:protein kinase activity"/>
    <property type="evidence" value="ECO:0007669"/>
    <property type="project" value="UniProtKB-ARBA"/>
</dbReference>
<dbReference type="Proteomes" id="UP000680348">
    <property type="component" value="Unassembled WGS sequence"/>
</dbReference>
<protein>
    <submittedName>
        <fullName evidence="3">Hpt domain-containing protein</fullName>
    </submittedName>
</protein>
<dbReference type="EMBL" id="JAGWCR010000006">
    <property type="protein sequence ID" value="MBS3649566.1"/>
    <property type="molecule type" value="Genomic_DNA"/>
</dbReference>
<gene>
    <name evidence="3" type="ORF">KEU06_13200</name>
</gene>
<dbReference type="SUPFAM" id="SSF47226">
    <property type="entry name" value="Histidine-containing phosphotransfer domain, HPT domain"/>
    <property type="match status" value="1"/>
</dbReference>
<evidence type="ECO:0000256" key="1">
    <source>
        <dbReference type="ARBA" id="ARBA00023012"/>
    </source>
</evidence>
<sequence>MLHNKANAVAFSMPGGESSGVTRSRPIDLAHLSRQTMGDRGVEEEVLGLFLQQTQQVRERIAQSTPAERRLLAHQLLGSARGVGAFAIADCAAEIERQPDNLQAQRRLEVLIDEARDFVAGMCR</sequence>
<keyword evidence="1" id="KW-0902">Two-component regulatory system</keyword>
<reference evidence="3" key="1">
    <citation type="submission" date="2021-04" db="EMBL/GenBank/DDBJ databases">
        <title>Pseudaminobacter soli sp. nov., isolated from paddy soil contaminated by heavy metals.</title>
        <authorList>
            <person name="Zhang K."/>
        </authorList>
    </citation>
    <scope>NUCLEOTIDE SEQUENCE</scope>
    <source>
        <strain evidence="3">19-2017</strain>
    </source>
</reference>
<name>A0A942I9N3_9HYPH</name>
<dbReference type="InterPro" id="IPR036641">
    <property type="entry name" value="HPT_dom_sf"/>
</dbReference>
<feature type="domain" description="HPt" evidence="2">
    <location>
        <begin position="45"/>
        <end position="116"/>
    </location>
</feature>
<comment type="caution">
    <text evidence="3">The sequence shown here is derived from an EMBL/GenBank/DDBJ whole genome shotgun (WGS) entry which is preliminary data.</text>
</comment>
<accession>A0A942I9N3</accession>
<keyword evidence="4" id="KW-1185">Reference proteome</keyword>
<dbReference type="AlphaFoldDB" id="A0A942I9N3"/>
<proteinExistence type="predicted"/>
<evidence type="ECO:0000259" key="2">
    <source>
        <dbReference type="Pfam" id="PF01627"/>
    </source>
</evidence>